<dbReference type="NCBIfam" id="NF002211">
    <property type="entry name" value="PRK01103.1"/>
    <property type="match status" value="1"/>
</dbReference>
<evidence type="ECO:0000256" key="11">
    <source>
        <dbReference type="ARBA" id="ARBA00023204"/>
    </source>
</evidence>
<dbReference type="Pfam" id="PF06827">
    <property type="entry name" value="zf-FPG_IleRS"/>
    <property type="match status" value="1"/>
</dbReference>
<dbReference type="SMART" id="SM00898">
    <property type="entry name" value="Fapy_DNA_glyco"/>
    <property type="match status" value="1"/>
</dbReference>
<dbReference type="InterPro" id="IPR035937">
    <property type="entry name" value="FPG_N"/>
</dbReference>
<dbReference type="NCBIfam" id="TIGR00577">
    <property type="entry name" value="fpg"/>
    <property type="match status" value="1"/>
</dbReference>
<evidence type="ECO:0000259" key="17">
    <source>
        <dbReference type="PROSITE" id="PS51068"/>
    </source>
</evidence>
<evidence type="ECO:0008006" key="19">
    <source>
        <dbReference type="Google" id="ProtNLM"/>
    </source>
</evidence>
<evidence type="ECO:0000256" key="15">
    <source>
        <dbReference type="ARBA" id="ARBA00044632"/>
    </source>
</evidence>
<keyword evidence="5" id="KW-0479">Metal-binding</keyword>
<dbReference type="Gene3D" id="1.10.8.50">
    <property type="match status" value="1"/>
</dbReference>
<organism evidence="18">
    <name type="scientific">marine sediment metagenome</name>
    <dbReference type="NCBI Taxonomy" id="412755"/>
    <lineage>
        <taxon>unclassified sequences</taxon>
        <taxon>metagenomes</taxon>
        <taxon>ecological metagenomes</taxon>
    </lineage>
</organism>
<evidence type="ECO:0000313" key="18">
    <source>
        <dbReference type="EMBL" id="KKN79518.1"/>
    </source>
</evidence>
<dbReference type="PROSITE" id="PS51066">
    <property type="entry name" value="ZF_FPG_2"/>
    <property type="match status" value="1"/>
</dbReference>
<keyword evidence="13" id="KW-0511">Multifunctional enzyme</keyword>
<dbReference type="GO" id="GO:0008270">
    <property type="term" value="F:zinc ion binding"/>
    <property type="evidence" value="ECO:0007669"/>
    <property type="project" value="UniProtKB-KW"/>
</dbReference>
<comment type="cofactor">
    <cofactor evidence="2">
        <name>Zn(2+)</name>
        <dbReference type="ChEBI" id="CHEBI:29105"/>
    </cofactor>
</comment>
<dbReference type="GO" id="GO:0140078">
    <property type="term" value="F:class I DNA-(apurinic or apyrimidinic site) endonuclease activity"/>
    <property type="evidence" value="ECO:0007669"/>
    <property type="project" value="UniProtKB-EC"/>
</dbReference>
<evidence type="ECO:0000256" key="13">
    <source>
        <dbReference type="ARBA" id="ARBA00023268"/>
    </source>
</evidence>
<comment type="similarity">
    <text evidence="3">Belongs to the FPG family.</text>
</comment>
<evidence type="ECO:0000256" key="10">
    <source>
        <dbReference type="ARBA" id="ARBA00023125"/>
    </source>
</evidence>
<name>A0A0F9WLR1_9ZZZZ</name>
<dbReference type="InterPro" id="IPR010979">
    <property type="entry name" value="Ribosomal_uS13-like_H2TH"/>
</dbReference>
<keyword evidence="6" id="KW-0227">DNA damage</keyword>
<dbReference type="GO" id="GO:0034039">
    <property type="term" value="F:8-oxo-7,8-dihydroguanine DNA N-glycosylase activity"/>
    <property type="evidence" value="ECO:0007669"/>
    <property type="project" value="TreeGrafter"/>
</dbReference>
<dbReference type="SUPFAM" id="SSF81624">
    <property type="entry name" value="N-terminal domain of MutM-like DNA repair proteins"/>
    <property type="match status" value="1"/>
</dbReference>
<dbReference type="EMBL" id="LAZR01000246">
    <property type="protein sequence ID" value="KKN79518.1"/>
    <property type="molecule type" value="Genomic_DNA"/>
</dbReference>
<dbReference type="SMART" id="SM01232">
    <property type="entry name" value="H2TH"/>
    <property type="match status" value="1"/>
</dbReference>
<comment type="subunit">
    <text evidence="4">Monomer.</text>
</comment>
<dbReference type="GO" id="GO:0006284">
    <property type="term" value="P:base-excision repair"/>
    <property type="evidence" value="ECO:0007669"/>
    <property type="project" value="InterPro"/>
</dbReference>
<dbReference type="FunFam" id="1.10.8.50:FF:000003">
    <property type="entry name" value="Formamidopyrimidine-DNA glycosylase"/>
    <property type="match status" value="1"/>
</dbReference>
<sequence>MPELPEVETVRRGLLPVVEGARIERVLLGRPDLRFPLPARFAERLGGRRIESLGRRAKYLVADIEGGLVLAMHLGMSGSFRIEVPQGDSVPGAFAHPRSDVRRHDHVRFDMITRDLAPASIIYNDPRRFGYMTLIERAKLAEHPHFRGLGIEPTGNGLSGQALAPLFAGRSAPLKSVLLDQRIIAGLGNIYVCEALWRSRLSPRRAAGTLVKKDGTASQRLEALALNIRETIADAIAAGGSSLRDYRQADGSLGYFQHRFAAYDREGEPCRNAACRGIVRRIVQSGRSTFFCPACQR</sequence>
<accession>A0A0F9WLR1</accession>
<feature type="domain" description="Formamidopyrimidine-DNA glycosylase catalytic" evidence="17">
    <location>
        <begin position="2"/>
        <end position="130"/>
    </location>
</feature>
<evidence type="ECO:0000256" key="9">
    <source>
        <dbReference type="ARBA" id="ARBA00022833"/>
    </source>
</evidence>
<keyword evidence="9" id="KW-0862">Zinc</keyword>
<keyword evidence="8" id="KW-0378">Hydrolase</keyword>
<dbReference type="PROSITE" id="PS51068">
    <property type="entry name" value="FPG_CAT"/>
    <property type="match status" value="1"/>
</dbReference>
<comment type="caution">
    <text evidence="18">The sequence shown here is derived from an EMBL/GenBank/DDBJ whole genome shotgun (WGS) entry which is preliminary data.</text>
</comment>
<keyword evidence="10" id="KW-0238">DNA-binding</keyword>
<gene>
    <name evidence="18" type="ORF">LCGC14_0339770</name>
</gene>
<dbReference type="Gene3D" id="3.20.190.10">
    <property type="entry name" value="MutM-like, N-terminal"/>
    <property type="match status" value="1"/>
</dbReference>
<keyword evidence="7" id="KW-0863">Zinc-finger</keyword>
<dbReference type="Pfam" id="PF06831">
    <property type="entry name" value="H2TH"/>
    <property type="match status" value="1"/>
</dbReference>
<evidence type="ECO:0000256" key="4">
    <source>
        <dbReference type="ARBA" id="ARBA00011245"/>
    </source>
</evidence>
<evidence type="ECO:0000256" key="1">
    <source>
        <dbReference type="ARBA" id="ARBA00001668"/>
    </source>
</evidence>
<evidence type="ECO:0000259" key="16">
    <source>
        <dbReference type="PROSITE" id="PS51066"/>
    </source>
</evidence>
<keyword evidence="14" id="KW-0326">Glycosidase</keyword>
<dbReference type="HAMAP" id="MF_00103">
    <property type="entry name" value="Fapy_DNA_glycosyl"/>
    <property type="match status" value="1"/>
</dbReference>
<evidence type="ECO:0000256" key="12">
    <source>
        <dbReference type="ARBA" id="ARBA00023239"/>
    </source>
</evidence>
<comment type="catalytic activity">
    <reaction evidence="15">
        <text>2'-deoxyribonucleotide-(2'-deoxyribose 5'-phosphate)-2'-deoxyribonucleotide-DNA = a 3'-end 2'-deoxyribonucleotide-(2,3-dehydro-2,3-deoxyribose 5'-phosphate)-DNA + a 5'-end 5'-phospho-2'-deoxyribonucleoside-DNA + H(+)</text>
        <dbReference type="Rhea" id="RHEA:66592"/>
        <dbReference type="Rhea" id="RHEA-COMP:13180"/>
        <dbReference type="Rhea" id="RHEA-COMP:16897"/>
        <dbReference type="Rhea" id="RHEA-COMP:17067"/>
        <dbReference type="ChEBI" id="CHEBI:15378"/>
        <dbReference type="ChEBI" id="CHEBI:136412"/>
        <dbReference type="ChEBI" id="CHEBI:157695"/>
        <dbReference type="ChEBI" id="CHEBI:167181"/>
        <dbReference type="EC" id="4.2.99.18"/>
    </reaction>
</comment>
<dbReference type="InterPro" id="IPR020629">
    <property type="entry name" value="FPG_Glyclase"/>
</dbReference>
<evidence type="ECO:0000256" key="2">
    <source>
        <dbReference type="ARBA" id="ARBA00001947"/>
    </source>
</evidence>
<dbReference type="PANTHER" id="PTHR22993">
    <property type="entry name" value="FORMAMIDOPYRIMIDINE-DNA GLYCOSYLASE"/>
    <property type="match status" value="1"/>
</dbReference>
<comment type="catalytic activity">
    <reaction evidence="1">
        <text>Hydrolysis of DNA containing ring-opened 7-methylguanine residues, releasing 2,6-diamino-4-hydroxy-5-(N-methyl)formamidopyrimidine.</text>
        <dbReference type="EC" id="3.2.2.23"/>
    </reaction>
</comment>
<dbReference type="SUPFAM" id="SSF57716">
    <property type="entry name" value="Glucocorticoid receptor-like (DNA-binding domain)"/>
    <property type="match status" value="1"/>
</dbReference>
<proteinExistence type="inferred from homology"/>
<dbReference type="CDD" id="cd08966">
    <property type="entry name" value="EcFpg-like_N"/>
    <property type="match status" value="1"/>
</dbReference>
<dbReference type="SUPFAM" id="SSF46946">
    <property type="entry name" value="S13-like H2TH domain"/>
    <property type="match status" value="1"/>
</dbReference>
<dbReference type="InterPro" id="IPR000214">
    <property type="entry name" value="Znf_DNA_glyclase/AP_lyase"/>
</dbReference>
<evidence type="ECO:0000256" key="14">
    <source>
        <dbReference type="ARBA" id="ARBA00023295"/>
    </source>
</evidence>
<evidence type="ECO:0000256" key="5">
    <source>
        <dbReference type="ARBA" id="ARBA00022723"/>
    </source>
</evidence>
<keyword evidence="12" id="KW-0456">Lyase</keyword>
<dbReference type="InterPro" id="IPR012319">
    <property type="entry name" value="FPG_cat"/>
</dbReference>
<dbReference type="GO" id="GO:0003684">
    <property type="term" value="F:damaged DNA binding"/>
    <property type="evidence" value="ECO:0007669"/>
    <property type="project" value="InterPro"/>
</dbReference>
<dbReference type="AlphaFoldDB" id="A0A0F9WLR1"/>
<keyword evidence="11" id="KW-0234">DNA repair</keyword>
<protein>
    <recommendedName>
        <fullName evidence="19">Formamidopyrimidine-DNA glycosylase catalytic domain-containing protein</fullName>
    </recommendedName>
</protein>
<dbReference type="InterPro" id="IPR015886">
    <property type="entry name" value="H2TH_FPG"/>
</dbReference>
<dbReference type="Pfam" id="PF01149">
    <property type="entry name" value="Fapy_DNA_glyco"/>
    <property type="match status" value="1"/>
</dbReference>
<evidence type="ECO:0000256" key="8">
    <source>
        <dbReference type="ARBA" id="ARBA00022801"/>
    </source>
</evidence>
<evidence type="ECO:0000256" key="6">
    <source>
        <dbReference type="ARBA" id="ARBA00022763"/>
    </source>
</evidence>
<evidence type="ECO:0000256" key="3">
    <source>
        <dbReference type="ARBA" id="ARBA00009409"/>
    </source>
</evidence>
<dbReference type="PANTHER" id="PTHR22993:SF9">
    <property type="entry name" value="FORMAMIDOPYRIMIDINE-DNA GLYCOSYLASE"/>
    <property type="match status" value="1"/>
</dbReference>
<feature type="domain" description="FPG-type" evidence="16">
    <location>
        <begin position="261"/>
        <end position="297"/>
    </location>
</feature>
<dbReference type="InterPro" id="IPR010663">
    <property type="entry name" value="Znf_FPG/IleRS"/>
</dbReference>
<evidence type="ECO:0000256" key="7">
    <source>
        <dbReference type="ARBA" id="ARBA00022771"/>
    </source>
</evidence>
<reference evidence="18" key="1">
    <citation type="journal article" date="2015" name="Nature">
        <title>Complex archaea that bridge the gap between prokaryotes and eukaryotes.</title>
        <authorList>
            <person name="Spang A."/>
            <person name="Saw J.H."/>
            <person name="Jorgensen S.L."/>
            <person name="Zaremba-Niedzwiedzka K."/>
            <person name="Martijn J."/>
            <person name="Lind A.E."/>
            <person name="van Eijk R."/>
            <person name="Schleper C."/>
            <person name="Guy L."/>
            <person name="Ettema T.J."/>
        </authorList>
    </citation>
    <scope>NUCLEOTIDE SEQUENCE</scope>
</reference>